<dbReference type="EMBL" id="KN837321">
    <property type="protein sequence ID" value="KIJ27880.1"/>
    <property type="molecule type" value="Genomic_DNA"/>
</dbReference>
<evidence type="ECO:0000313" key="3">
    <source>
        <dbReference type="Proteomes" id="UP000054279"/>
    </source>
</evidence>
<feature type="region of interest" description="Disordered" evidence="1">
    <location>
        <begin position="145"/>
        <end position="183"/>
    </location>
</feature>
<feature type="compositionally biased region" description="Pro residues" evidence="1">
    <location>
        <begin position="300"/>
        <end position="317"/>
    </location>
</feature>
<protein>
    <submittedName>
        <fullName evidence="2">Uncharacterized protein</fullName>
    </submittedName>
</protein>
<feature type="region of interest" description="Disordered" evidence="1">
    <location>
        <begin position="347"/>
        <end position="414"/>
    </location>
</feature>
<evidence type="ECO:0000256" key="1">
    <source>
        <dbReference type="SAM" id="MobiDB-lite"/>
    </source>
</evidence>
<organism evidence="2 3">
    <name type="scientific">Sphaerobolus stellatus (strain SS14)</name>
    <dbReference type="NCBI Taxonomy" id="990650"/>
    <lineage>
        <taxon>Eukaryota</taxon>
        <taxon>Fungi</taxon>
        <taxon>Dikarya</taxon>
        <taxon>Basidiomycota</taxon>
        <taxon>Agaricomycotina</taxon>
        <taxon>Agaricomycetes</taxon>
        <taxon>Phallomycetidae</taxon>
        <taxon>Geastrales</taxon>
        <taxon>Sphaerobolaceae</taxon>
        <taxon>Sphaerobolus</taxon>
    </lineage>
</organism>
<feature type="compositionally biased region" description="Gly residues" evidence="1">
    <location>
        <begin position="359"/>
        <end position="368"/>
    </location>
</feature>
<gene>
    <name evidence="2" type="ORF">M422DRAFT_270886</name>
</gene>
<dbReference type="HOGENOM" id="CLU_033307_0_0_1"/>
<feature type="compositionally biased region" description="Low complexity" evidence="1">
    <location>
        <begin position="145"/>
        <end position="162"/>
    </location>
</feature>
<feature type="region of interest" description="Disordered" evidence="1">
    <location>
        <begin position="264"/>
        <end position="324"/>
    </location>
</feature>
<sequence length="494" mass="54039">MARRCRRRTDHLRALFRANACVLDEFETSTRRIQRFRRDCMSWMERGIKGGVQNGYHRMEMARLLGRLGLPPAPDAATKLLQKVTSIFSLESPHPTYVYALLLLGVLTVAKIDARNIVSLIPQGSSPTTETCSISNALPTLASLSSNATPTNTPSPCNTTLSRPNQSKPKRTRRSSNGSYAARKAASTKMSVEFAMGYYADVRIGGWKDLEAVRGWTQHDFITNNKLARRRAQAQAIAAGRVSETKQEVGGMTPAERVEMEAMKYSPPSQYPPQGPPPSQYPSQGRQQQQHPPQQQQQQAPPPSQHPLPPRNPPPPRLHTTARPRRVRTATIQPHLPAIRPLRHAFVSSRRNKSPSSNSGGGGGGGRQLGKPPGRRHATAAAGIQHQRQGQGLSHILSPLAGGPGTPPSQSQGQEVIGHVLQLEEVASNVNHELAVIKPVIDDAFRVGGENPRRREDELGIGLDRILQTLIAELGSRIDTVPLKPYLADVAMNC</sequence>
<dbReference type="Proteomes" id="UP000054279">
    <property type="component" value="Unassembled WGS sequence"/>
</dbReference>
<keyword evidence="3" id="KW-1185">Reference proteome</keyword>
<accession>A0A0C9URL4</accession>
<reference evidence="2 3" key="1">
    <citation type="submission" date="2014-06" db="EMBL/GenBank/DDBJ databases">
        <title>Evolutionary Origins and Diversification of the Mycorrhizal Mutualists.</title>
        <authorList>
            <consortium name="DOE Joint Genome Institute"/>
            <consortium name="Mycorrhizal Genomics Consortium"/>
            <person name="Kohler A."/>
            <person name="Kuo A."/>
            <person name="Nagy L.G."/>
            <person name="Floudas D."/>
            <person name="Copeland A."/>
            <person name="Barry K.W."/>
            <person name="Cichocki N."/>
            <person name="Veneault-Fourrey C."/>
            <person name="LaButti K."/>
            <person name="Lindquist E.A."/>
            <person name="Lipzen A."/>
            <person name="Lundell T."/>
            <person name="Morin E."/>
            <person name="Murat C."/>
            <person name="Riley R."/>
            <person name="Ohm R."/>
            <person name="Sun H."/>
            <person name="Tunlid A."/>
            <person name="Henrissat B."/>
            <person name="Grigoriev I.V."/>
            <person name="Hibbett D.S."/>
            <person name="Martin F."/>
        </authorList>
    </citation>
    <scope>NUCLEOTIDE SEQUENCE [LARGE SCALE GENOMIC DNA]</scope>
    <source>
        <strain evidence="2 3">SS14</strain>
    </source>
</reference>
<feature type="compositionally biased region" description="Low complexity" evidence="1">
    <location>
        <begin position="281"/>
        <end position="299"/>
    </location>
</feature>
<evidence type="ECO:0000313" key="2">
    <source>
        <dbReference type="EMBL" id="KIJ27880.1"/>
    </source>
</evidence>
<proteinExistence type="predicted"/>
<name>A0A0C9URL4_SPHS4</name>
<feature type="compositionally biased region" description="Pro residues" evidence="1">
    <location>
        <begin position="269"/>
        <end position="280"/>
    </location>
</feature>
<dbReference type="AlphaFoldDB" id="A0A0C9URL4"/>